<keyword evidence="9 11" id="KW-0413">Isomerase</keyword>
<dbReference type="GO" id="GO:0005737">
    <property type="term" value="C:cytoplasm"/>
    <property type="evidence" value="ECO:0007669"/>
    <property type="project" value="UniProtKB-SubCell"/>
</dbReference>
<dbReference type="GO" id="GO:0000287">
    <property type="term" value="F:magnesium ion binding"/>
    <property type="evidence" value="ECO:0007669"/>
    <property type="project" value="UniProtKB-UniRule"/>
</dbReference>
<dbReference type="AlphaFoldDB" id="A0A1H4CL61"/>
<comment type="catalytic activity">
    <reaction evidence="11">
        <text>isopentenyl diphosphate = dimethylallyl diphosphate</text>
        <dbReference type="Rhea" id="RHEA:23284"/>
        <dbReference type="ChEBI" id="CHEBI:57623"/>
        <dbReference type="ChEBI" id="CHEBI:128769"/>
        <dbReference type="EC" id="5.3.3.2"/>
    </reaction>
</comment>
<keyword evidence="6 11" id="KW-0460">Magnesium</keyword>
<dbReference type="SUPFAM" id="SSF51395">
    <property type="entry name" value="FMN-linked oxidoreductases"/>
    <property type="match status" value="1"/>
</dbReference>
<feature type="binding site" evidence="11">
    <location>
        <begin position="280"/>
        <end position="281"/>
    </location>
    <ligand>
        <name>FMN</name>
        <dbReference type="ChEBI" id="CHEBI:58210"/>
    </ligand>
</feature>
<dbReference type="RefSeq" id="WP_093044651.1">
    <property type="nucleotide sequence ID" value="NZ_FNQR01000006.1"/>
</dbReference>
<comment type="subunit">
    <text evidence="10 11">Homooctamer. Dimer of tetramers.</text>
</comment>
<protein>
    <recommendedName>
        <fullName evidence="11">Isopentenyl-diphosphate delta-isomerase</fullName>
        <shortName evidence="11">IPP isomerase</shortName>
        <ecNumber evidence="11">5.3.3.2</ecNumber>
    </recommendedName>
    <alternativeName>
        <fullName evidence="11">Isopentenyl diphosphate:dimethylallyl diphosphate isomerase</fullName>
    </alternativeName>
    <alternativeName>
        <fullName evidence="11">Isopentenyl pyrophosphate isomerase</fullName>
    </alternativeName>
    <alternativeName>
        <fullName evidence="11">Type 2 isopentenyl diphosphate isomerase</fullName>
        <shortName evidence="11">IDI-2</shortName>
    </alternativeName>
</protein>
<evidence type="ECO:0000256" key="1">
    <source>
        <dbReference type="ARBA" id="ARBA00001917"/>
    </source>
</evidence>
<dbReference type="PANTHER" id="PTHR43665">
    <property type="entry name" value="ISOPENTENYL-DIPHOSPHATE DELTA-ISOMERASE"/>
    <property type="match status" value="1"/>
</dbReference>
<dbReference type="Pfam" id="PF01070">
    <property type="entry name" value="FMN_dh"/>
    <property type="match status" value="1"/>
</dbReference>
<feature type="binding site" evidence="11">
    <location>
        <begin position="62"/>
        <end position="64"/>
    </location>
    <ligand>
        <name>FMN</name>
        <dbReference type="ChEBI" id="CHEBI:58210"/>
    </ligand>
</feature>
<evidence type="ECO:0000256" key="11">
    <source>
        <dbReference type="HAMAP-Rule" id="MF_00354"/>
    </source>
</evidence>
<dbReference type="EMBL" id="FNQR01000006">
    <property type="protein sequence ID" value="SEA61060.1"/>
    <property type="molecule type" value="Genomic_DNA"/>
</dbReference>
<evidence type="ECO:0000256" key="4">
    <source>
        <dbReference type="ARBA" id="ARBA00022643"/>
    </source>
</evidence>
<organism evidence="13 14">
    <name type="scientific">Thalassobacillus cyri</name>
    <dbReference type="NCBI Taxonomy" id="571932"/>
    <lineage>
        <taxon>Bacteria</taxon>
        <taxon>Bacillati</taxon>
        <taxon>Bacillota</taxon>
        <taxon>Bacilli</taxon>
        <taxon>Bacillales</taxon>
        <taxon>Bacillaceae</taxon>
        <taxon>Thalassobacillus</taxon>
    </lineage>
</organism>
<dbReference type="InterPro" id="IPR011179">
    <property type="entry name" value="IPdP_isomerase"/>
</dbReference>
<dbReference type="InterPro" id="IPR000262">
    <property type="entry name" value="FMN-dep_DH"/>
</dbReference>
<evidence type="ECO:0000313" key="13">
    <source>
        <dbReference type="EMBL" id="SEA61060.1"/>
    </source>
</evidence>
<comment type="cofactor">
    <cofactor evidence="11">
        <name>Mg(2+)</name>
        <dbReference type="ChEBI" id="CHEBI:18420"/>
    </cofactor>
</comment>
<dbReference type="CDD" id="cd02811">
    <property type="entry name" value="IDI-2_FMN"/>
    <property type="match status" value="1"/>
</dbReference>
<evidence type="ECO:0000256" key="3">
    <source>
        <dbReference type="ARBA" id="ARBA00022630"/>
    </source>
</evidence>
<dbReference type="GO" id="GO:0010181">
    <property type="term" value="F:FMN binding"/>
    <property type="evidence" value="ECO:0007669"/>
    <property type="project" value="UniProtKB-UniRule"/>
</dbReference>
<feature type="binding site" evidence="11">
    <location>
        <position position="152"/>
    </location>
    <ligand>
        <name>substrate</name>
    </ligand>
</feature>
<comment type="function">
    <text evidence="11">Involved in the biosynthesis of isoprenoids. Catalyzes the 1,3-allylic rearrangement of the homoallylic substrate isopentenyl (IPP) to its allylic isomer, dimethylallyl diphosphate (DMAPP).</text>
</comment>
<gene>
    <name evidence="11" type="primary">fni</name>
    <name evidence="13" type="ORF">SAMN05421743_10696</name>
</gene>
<evidence type="ECO:0000256" key="7">
    <source>
        <dbReference type="ARBA" id="ARBA00022857"/>
    </source>
</evidence>
<evidence type="ECO:0000259" key="12">
    <source>
        <dbReference type="Pfam" id="PF01070"/>
    </source>
</evidence>
<feature type="domain" description="FMN-dependent dehydrogenase" evidence="12">
    <location>
        <begin position="164"/>
        <end position="323"/>
    </location>
</feature>
<dbReference type="HAMAP" id="MF_00354">
    <property type="entry name" value="Idi_2"/>
    <property type="match status" value="1"/>
</dbReference>
<feature type="binding site" evidence="11">
    <location>
        <position position="184"/>
    </location>
    <ligand>
        <name>FMN</name>
        <dbReference type="ChEBI" id="CHEBI:58210"/>
    </ligand>
</feature>
<name>A0A1H4CL61_9BACI</name>
<feature type="binding site" evidence="11">
    <location>
        <begin position="6"/>
        <end position="7"/>
    </location>
    <ligand>
        <name>substrate</name>
    </ligand>
</feature>
<evidence type="ECO:0000256" key="6">
    <source>
        <dbReference type="ARBA" id="ARBA00022842"/>
    </source>
</evidence>
<dbReference type="Proteomes" id="UP000198584">
    <property type="component" value="Unassembled WGS sequence"/>
</dbReference>
<keyword evidence="14" id="KW-1185">Reference proteome</keyword>
<feature type="binding site" evidence="11">
    <location>
        <position position="93"/>
    </location>
    <ligand>
        <name>FMN</name>
        <dbReference type="ChEBI" id="CHEBI:58210"/>
    </ligand>
</feature>
<feature type="binding site" evidence="11">
    <location>
        <begin position="259"/>
        <end position="261"/>
    </location>
    <ligand>
        <name>FMN</name>
        <dbReference type="ChEBI" id="CHEBI:58210"/>
    </ligand>
</feature>
<reference evidence="13 14" key="1">
    <citation type="submission" date="2016-10" db="EMBL/GenBank/DDBJ databases">
        <authorList>
            <person name="de Groot N.N."/>
        </authorList>
    </citation>
    <scope>NUCLEOTIDE SEQUENCE [LARGE SCALE GENOMIC DNA]</scope>
    <source>
        <strain evidence="13 14">CCM7597</strain>
    </source>
</reference>
<comment type="cofactor">
    <cofactor evidence="11">
        <name>NADPH</name>
        <dbReference type="ChEBI" id="CHEBI:57783"/>
    </cofactor>
</comment>
<comment type="subcellular location">
    <subcellularLocation>
        <location evidence="11">Cytoplasm</location>
    </subcellularLocation>
</comment>
<comment type="caution">
    <text evidence="11">Lacks conserved residue(s) required for the propagation of feature annotation.</text>
</comment>
<dbReference type="GO" id="GO:0004452">
    <property type="term" value="F:isopentenyl-diphosphate delta-isomerase activity"/>
    <property type="evidence" value="ECO:0007669"/>
    <property type="project" value="UniProtKB-UniRule"/>
</dbReference>
<keyword evidence="5 11" id="KW-0479">Metal-binding</keyword>
<evidence type="ECO:0000256" key="10">
    <source>
        <dbReference type="ARBA" id="ARBA00025810"/>
    </source>
</evidence>
<feature type="binding site" evidence="11">
    <location>
        <position position="122"/>
    </location>
    <ligand>
        <name>FMN</name>
        <dbReference type="ChEBI" id="CHEBI:58210"/>
    </ligand>
</feature>
<comment type="cofactor">
    <cofactor evidence="1 11">
        <name>FMN</name>
        <dbReference type="ChEBI" id="CHEBI:58210"/>
    </cofactor>
</comment>
<dbReference type="PIRSF" id="PIRSF003314">
    <property type="entry name" value="IPP_isomerase"/>
    <property type="match status" value="1"/>
</dbReference>
<dbReference type="PANTHER" id="PTHR43665:SF1">
    <property type="entry name" value="ISOPENTENYL-DIPHOSPHATE DELTA-ISOMERASE"/>
    <property type="match status" value="1"/>
</dbReference>
<proteinExistence type="inferred from homology"/>
<feature type="binding site" evidence="11">
    <location>
        <position position="214"/>
    </location>
    <ligand>
        <name>FMN</name>
        <dbReference type="ChEBI" id="CHEBI:58210"/>
    </ligand>
</feature>
<keyword evidence="4 11" id="KW-0288">FMN</keyword>
<accession>A0A1H4CL61</accession>
<keyword evidence="2 11" id="KW-0963">Cytoplasm</keyword>
<feature type="binding site" evidence="11">
    <location>
        <position position="153"/>
    </location>
    <ligand>
        <name>Mg(2+)</name>
        <dbReference type="ChEBI" id="CHEBI:18420"/>
    </ligand>
</feature>
<evidence type="ECO:0000256" key="8">
    <source>
        <dbReference type="ARBA" id="ARBA00023229"/>
    </source>
</evidence>
<evidence type="ECO:0000256" key="9">
    <source>
        <dbReference type="ARBA" id="ARBA00023235"/>
    </source>
</evidence>
<keyword evidence="7 11" id="KW-0521">NADP</keyword>
<keyword evidence="3 11" id="KW-0285">Flavoprotein</keyword>
<comment type="similarity">
    <text evidence="11">Belongs to the IPP isomerase type 2 family.</text>
</comment>
<dbReference type="STRING" id="571932.SAMN05421743_10696"/>
<dbReference type="OrthoDB" id="9795032at2"/>
<dbReference type="NCBIfam" id="TIGR02151">
    <property type="entry name" value="IPP_isom_2"/>
    <property type="match status" value="1"/>
</dbReference>
<evidence type="ECO:0000256" key="2">
    <source>
        <dbReference type="ARBA" id="ARBA00022490"/>
    </source>
</evidence>
<dbReference type="InterPro" id="IPR013785">
    <property type="entry name" value="Aldolase_TIM"/>
</dbReference>
<dbReference type="GO" id="GO:0070402">
    <property type="term" value="F:NADPH binding"/>
    <property type="evidence" value="ECO:0007669"/>
    <property type="project" value="UniProtKB-UniRule"/>
</dbReference>
<dbReference type="GO" id="GO:0008299">
    <property type="term" value="P:isoprenoid biosynthetic process"/>
    <property type="evidence" value="ECO:0007669"/>
    <property type="project" value="UniProtKB-UniRule"/>
</dbReference>
<evidence type="ECO:0000256" key="5">
    <source>
        <dbReference type="ARBA" id="ARBA00022723"/>
    </source>
</evidence>
<evidence type="ECO:0000313" key="14">
    <source>
        <dbReference type="Proteomes" id="UP000198584"/>
    </source>
</evidence>
<dbReference type="GO" id="GO:0016491">
    <property type="term" value="F:oxidoreductase activity"/>
    <property type="evidence" value="ECO:0007669"/>
    <property type="project" value="InterPro"/>
</dbReference>
<dbReference type="Gene3D" id="3.20.20.70">
    <property type="entry name" value="Aldolase class I"/>
    <property type="match status" value="1"/>
</dbReference>
<sequence>MSREKRKIDHIRHALSHSREQINHFDDIEIVHQSIPSLDWNELELNTEAGELLLSSPLFVNAMTGGGGEKTEEINRGLAEAAAETGIAMAVGSQMSALKNPEEKKSYQVVRKANPEGVVFANLGSEATLEHAQRAVEMLEADAMQIHLNTLQELIMPEGDRDFRSRLHNIEQIVSGLPVPVIVKEVGYGISMETASELKNIGVRYIDVAGRGGTNFSKVENKRREDPLVVFEDWGIPTPISIMEVRNRYPESHTFASGGVRNGIDGAKALILGAHMFGMAGGLLQVMVQRGKEAVVERINAIHHELKVAMMMLNARSPKELEGKAYVLTGKTKEWIEQRI</sequence>
<dbReference type="EC" id="5.3.3.2" evidence="11"/>
<keyword evidence="8 11" id="KW-0414">Isoprene biosynthesis</keyword>